<dbReference type="AlphaFoldDB" id="A0AAE3N3T8"/>
<protein>
    <submittedName>
        <fullName evidence="7">Cytochrome c oxidase assembly protein</fullName>
    </submittedName>
</protein>
<keyword evidence="5 6" id="KW-0472">Membrane</keyword>
<dbReference type="InterPro" id="IPR019108">
    <property type="entry name" value="Caa3_assmbl_CtaG-rel"/>
</dbReference>
<gene>
    <name evidence="7" type="ORF">PGB34_01435</name>
</gene>
<dbReference type="EMBL" id="JAQIPB010000001">
    <property type="protein sequence ID" value="MDA7415015.1"/>
    <property type="molecule type" value="Genomic_DNA"/>
</dbReference>
<dbReference type="GO" id="GO:0005886">
    <property type="term" value="C:plasma membrane"/>
    <property type="evidence" value="ECO:0007669"/>
    <property type="project" value="UniProtKB-SubCell"/>
</dbReference>
<feature type="transmembrane region" description="Helical" evidence="6">
    <location>
        <begin position="220"/>
        <end position="242"/>
    </location>
</feature>
<sequence>MSGTLMSLCTVDALPALPQGWWRAWSLAPATLVPLLLLAAWALAPTWRSGLPAGAARRWRLVGLLLLALALVSPLCRLAATLAGAHMAQLMVLVAGCALLAAGWRAPRHAGGARLGAAATLHGLLLWLWHLPVVYAAALLSGPVHVGLTTALALASFAFGRQAFHAGPAQRGAVLVALLLSLAHTGLLGALLTFAGTPLYALQAPGARAWGLSPLVDQQLAGLIMWVPGGMAYMAAALGVFLRRTPRAPTMGPRIPTWQRPLR</sequence>
<feature type="transmembrane region" description="Helical" evidence="6">
    <location>
        <begin position="86"/>
        <end position="104"/>
    </location>
</feature>
<organism evidence="7 8">
    <name type="scientific">Xenophilus arseniciresistens</name>
    <dbReference type="NCBI Taxonomy" id="1283306"/>
    <lineage>
        <taxon>Bacteria</taxon>
        <taxon>Pseudomonadati</taxon>
        <taxon>Pseudomonadota</taxon>
        <taxon>Betaproteobacteria</taxon>
        <taxon>Burkholderiales</taxon>
        <taxon>Comamonadaceae</taxon>
        <taxon>Xenophilus</taxon>
    </lineage>
</organism>
<evidence type="ECO:0000256" key="1">
    <source>
        <dbReference type="ARBA" id="ARBA00004651"/>
    </source>
</evidence>
<keyword evidence="4 6" id="KW-1133">Transmembrane helix</keyword>
<comment type="subcellular location">
    <subcellularLocation>
        <location evidence="1">Cell membrane</location>
        <topology evidence="1">Multi-pass membrane protein</topology>
    </subcellularLocation>
</comment>
<keyword evidence="2" id="KW-1003">Cell membrane</keyword>
<dbReference type="Proteomes" id="UP001212602">
    <property type="component" value="Unassembled WGS sequence"/>
</dbReference>
<comment type="caution">
    <text evidence="7">The sequence shown here is derived from an EMBL/GenBank/DDBJ whole genome shotgun (WGS) entry which is preliminary data.</text>
</comment>
<accession>A0AAE3N3T8</accession>
<feature type="transmembrane region" description="Helical" evidence="6">
    <location>
        <begin position="111"/>
        <end position="129"/>
    </location>
</feature>
<evidence type="ECO:0000256" key="6">
    <source>
        <dbReference type="SAM" id="Phobius"/>
    </source>
</evidence>
<evidence type="ECO:0000313" key="8">
    <source>
        <dbReference type="Proteomes" id="UP001212602"/>
    </source>
</evidence>
<evidence type="ECO:0000256" key="4">
    <source>
        <dbReference type="ARBA" id="ARBA00022989"/>
    </source>
</evidence>
<reference evidence="7" key="1">
    <citation type="submission" date="2023-01" db="EMBL/GenBank/DDBJ databases">
        <title>Xenophilus mangrovi sp. nov., isolated from soil of Mangrove nature reserve.</title>
        <authorList>
            <person name="Xu S."/>
            <person name="Liu Z."/>
            <person name="Xu Y."/>
        </authorList>
    </citation>
    <scope>NUCLEOTIDE SEQUENCE</scope>
    <source>
        <strain evidence="7">YW8</strain>
    </source>
</reference>
<keyword evidence="8" id="KW-1185">Reference proteome</keyword>
<name>A0AAE3N3T8_9BURK</name>
<feature type="transmembrane region" description="Helical" evidence="6">
    <location>
        <begin position="172"/>
        <end position="200"/>
    </location>
</feature>
<feature type="transmembrane region" description="Helical" evidence="6">
    <location>
        <begin position="59"/>
        <end position="80"/>
    </location>
</feature>
<evidence type="ECO:0000313" key="7">
    <source>
        <dbReference type="EMBL" id="MDA7415015.1"/>
    </source>
</evidence>
<keyword evidence="3 6" id="KW-0812">Transmembrane</keyword>
<evidence type="ECO:0000256" key="5">
    <source>
        <dbReference type="ARBA" id="ARBA00023136"/>
    </source>
</evidence>
<evidence type="ECO:0000256" key="3">
    <source>
        <dbReference type="ARBA" id="ARBA00022692"/>
    </source>
</evidence>
<proteinExistence type="predicted"/>
<dbReference type="RefSeq" id="WP_271426285.1">
    <property type="nucleotide sequence ID" value="NZ_JAQIPB010000001.1"/>
</dbReference>
<feature type="transmembrane region" description="Helical" evidence="6">
    <location>
        <begin position="24"/>
        <end position="47"/>
    </location>
</feature>
<feature type="transmembrane region" description="Helical" evidence="6">
    <location>
        <begin position="135"/>
        <end position="160"/>
    </location>
</feature>
<dbReference type="Pfam" id="PF09678">
    <property type="entry name" value="Caa3_CtaG"/>
    <property type="match status" value="1"/>
</dbReference>
<evidence type="ECO:0000256" key="2">
    <source>
        <dbReference type="ARBA" id="ARBA00022475"/>
    </source>
</evidence>